<dbReference type="AlphaFoldDB" id="A0A011QDC5"/>
<reference evidence="2" key="1">
    <citation type="submission" date="2014-02" db="EMBL/GenBank/DDBJ databases">
        <title>Expanding our view of genomic diversity in Candidatus Accumulibacter clades.</title>
        <authorList>
            <person name="Skennerton C.T."/>
            <person name="Barr J.J."/>
            <person name="Slater F.R."/>
            <person name="Bond P.L."/>
            <person name="Tyson G.W."/>
        </authorList>
    </citation>
    <scope>NUCLEOTIDE SEQUENCE [LARGE SCALE GENOMIC DNA]</scope>
</reference>
<dbReference type="GO" id="GO:0045732">
    <property type="term" value="P:positive regulation of protein catabolic process"/>
    <property type="evidence" value="ECO:0007669"/>
    <property type="project" value="TreeGrafter"/>
</dbReference>
<dbReference type="eggNOG" id="COG2969">
    <property type="taxonomic scope" value="Bacteria"/>
</dbReference>
<organism evidence="2 3">
    <name type="scientific">Accumulibacter regalis</name>
    <dbReference type="NCBI Taxonomy" id="522306"/>
    <lineage>
        <taxon>Bacteria</taxon>
        <taxon>Pseudomonadati</taxon>
        <taxon>Pseudomonadota</taxon>
        <taxon>Betaproteobacteria</taxon>
        <taxon>Candidatus Accumulibacter</taxon>
    </lineage>
</organism>
<dbReference type="SUPFAM" id="SSF101738">
    <property type="entry name" value="SspB-like"/>
    <property type="match status" value="1"/>
</dbReference>
<dbReference type="InterPro" id="IPR007481">
    <property type="entry name" value="SspB"/>
</dbReference>
<dbReference type="Proteomes" id="UP000022141">
    <property type="component" value="Unassembled WGS sequence"/>
</dbReference>
<dbReference type="GO" id="GO:0005829">
    <property type="term" value="C:cytosol"/>
    <property type="evidence" value="ECO:0007669"/>
    <property type="project" value="TreeGrafter"/>
</dbReference>
<evidence type="ECO:0000313" key="2">
    <source>
        <dbReference type="EMBL" id="EXI87065.1"/>
    </source>
</evidence>
<name>A0A011QDC5_ACCRE</name>
<dbReference type="InterPro" id="IPR036760">
    <property type="entry name" value="SspB-like_sf"/>
</dbReference>
<feature type="region of interest" description="Disordered" evidence="1">
    <location>
        <begin position="111"/>
        <end position="145"/>
    </location>
</feature>
<protein>
    <recommendedName>
        <fullName evidence="4">Stringent starvation protein B</fullName>
    </recommendedName>
</protein>
<feature type="compositionally biased region" description="Pro residues" evidence="1">
    <location>
        <begin position="127"/>
        <end position="137"/>
    </location>
</feature>
<evidence type="ECO:0000256" key="1">
    <source>
        <dbReference type="SAM" id="MobiDB-lite"/>
    </source>
</evidence>
<dbReference type="Gene3D" id="2.30.30.220">
    <property type="entry name" value="SspB-like"/>
    <property type="match status" value="1"/>
</dbReference>
<keyword evidence="3" id="KW-1185">Reference proteome</keyword>
<dbReference type="NCBIfam" id="NF008769">
    <property type="entry name" value="PRK11798.2-5"/>
    <property type="match status" value="1"/>
</dbReference>
<dbReference type="GO" id="GO:0005840">
    <property type="term" value="C:ribosome"/>
    <property type="evidence" value="ECO:0007669"/>
    <property type="project" value="TreeGrafter"/>
</dbReference>
<proteinExistence type="predicted"/>
<evidence type="ECO:0008006" key="4">
    <source>
        <dbReference type="Google" id="ProtNLM"/>
    </source>
</evidence>
<accession>A0A011QDC5</accession>
<gene>
    <name evidence="2" type="ORF">AW11_02860</name>
</gene>
<dbReference type="Pfam" id="PF04386">
    <property type="entry name" value="SspB"/>
    <property type="match status" value="1"/>
</dbReference>
<dbReference type="PANTHER" id="PTHR37486:SF1">
    <property type="entry name" value="STRINGENT STARVATION PROTEIN B"/>
    <property type="match status" value="1"/>
</dbReference>
<dbReference type="EMBL" id="JEMY01000038">
    <property type="protein sequence ID" value="EXI87065.1"/>
    <property type="molecule type" value="Genomic_DNA"/>
</dbReference>
<dbReference type="PATRIC" id="fig|1454004.3.peg.2952"/>
<comment type="caution">
    <text evidence="2">The sequence shown here is derived from an EMBL/GenBank/DDBJ whole genome shotgun (WGS) entry which is preliminary data.</text>
</comment>
<dbReference type="PIRSF" id="PIRSF005276">
    <property type="entry name" value="SspB"/>
    <property type="match status" value="1"/>
</dbReference>
<dbReference type="PANTHER" id="PTHR37486">
    <property type="entry name" value="STRINGENT STARVATION PROTEIN B"/>
    <property type="match status" value="1"/>
</dbReference>
<sequence>MGKNLDLPSTKPYLIRAIHQWCTDNGFTPYLAVTVDARTRVPMEHVRDGQIVLNVGYEATGHLELGNELITFQARFGGVARDLLVPIGNVAAIYAKENGAGMAFEAQTAVLGETDSGGTPPGDGRQPEPPKTPPPAGRPKLQRVK</sequence>
<evidence type="ECO:0000313" key="3">
    <source>
        <dbReference type="Proteomes" id="UP000022141"/>
    </source>
</evidence>
<dbReference type="STRING" id="1454004.AW11_02860"/>